<dbReference type="EMBL" id="NQJD01000070">
    <property type="protein sequence ID" value="TAA73695.1"/>
    <property type="molecule type" value="Genomic_DNA"/>
</dbReference>
<comment type="caution">
    <text evidence="1">The sequence shown here is derived from an EMBL/GenBank/DDBJ whole genome shotgun (WGS) entry which is preliminary data.</text>
</comment>
<gene>
    <name evidence="1" type="ORF">CDV28_1705</name>
</gene>
<dbReference type="AlphaFoldDB" id="A0A521FY58"/>
<dbReference type="Gene3D" id="3.10.450.530">
    <property type="entry name" value="Ribonuclease toxin, BrnT, of type II toxin-antitoxin system"/>
    <property type="match status" value="1"/>
</dbReference>
<dbReference type="InterPro" id="IPR007460">
    <property type="entry name" value="BrnT_toxin"/>
</dbReference>
<dbReference type="InterPro" id="IPR038573">
    <property type="entry name" value="BrnT_sf"/>
</dbReference>
<evidence type="ECO:0000313" key="2">
    <source>
        <dbReference type="Proteomes" id="UP000316238"/>
    </source>
</evidence>
<name>A0A521FY58_9BACT</name>
<sequence>MKPNFEWDAKKAQSNLKKHGIAFDEGLTVFLDPLSITLSDPDHSAHEQRYIDIGTSDKGRVLVVGYTELGANIRIISCRKATVAERQFYEGC</sequence>
<dbReference type="Pfam" id="PF04365">
    <property type="entry name" value="BrnT_toxin"/>
    <property type="match status" value="1"/>
</dbReference>
<protein>
    <submittedName>
        <fullName evidence="1">Uncharacterized protein</fullName>
    </submittedName>
</protein>
<keyword evidence="2" id="KW-1185">Reference proteome</keyword>
<proteinExistence type="predicted"/>
<dbReference type="Proteomes" id="UP000316238">
    <property type="component" value="Unassembled WGS sequence"/>
</dbReference>
<evidence type="ECO:0000313" key="1">
    <source>
        <dbReference type="EMBL" id="TAA73695.1"/>
    </source>
</evidence>
<accession>A0A521FY58</accession>
<reference evidence="1" key="1">
    <citation type="submission" date="2017-07" db="EMBL/GenBank/DDBJ databases">
        <title>The cable genome - Insights into the physiology and evolution of filamentous bacteria capable of sulfide oxidation via long distance electron transfer.</title>
        <authorList>
            <person name="Thorup C."/>
            <person name="Bjerg J.T."/>
            <person name="Schreiber L."/>
            <person name="Nielsen L.P."/>
            <person name="Kjeldsen K.U."/>
            <person name="Boesen T."/>
            <person name="Boggild A."/>
            <person name="Meysman F."/>
            <person name="Geelhoed J."/>
            <person name="Schramm A."/>
        </authorList>
    </citation>
    <scope>NUCLEOTIDE SEQUENCE [LARGE SCALE GENOMIC DNA]</scope>
    <source>
        <strain evidence="1">GS</strain>
    </source>
</reference>
<organism evidence="1 2">
    <name type="scientific">Candidatus Electronema aureum</name>
    <dbReference type="NCBI Taxonomy" id="2005002"/>
    <lineage>
        <taxon>Bacteria</taxon>
        <taxon>Pseudomonadati</taxon>
        <taxon>Thermodesulfobacteriota</taxon>
        <taxon>Desulfobulbia</taxon>
        <taxon>Desulfobulbales</taxon>
        <taxon>Desulfobulbaceae</taxon>
        <taxon>Candidatus Electronema</taxon>
    </lineage>
</organism>